<organism evidence="2 3">
    <name type="scientific">Colocasia esculenta</name>
    <name type="common">Wild taro</name>
    <name type="synonym">Arum esculentum</name>
    <dbReference type="NCBI Taxonomy" id="4460"/>
    <lineage>
        <taxon>Eukaryota</taxon>
        <taxon>Viridiplantae</taxon>
        <taxon>Streptophyta</taxon>
        <taxon>Embryophyta</taxon>
        <taxon>Tracheophyta</taxon>
        <taxon>Spermatophyta</taxon>
        <taxon>Magnoliopsida</taxon>
        <taxon>Liliopsida</taxon>
        <taxon>Araceae</taxon>
        <taxon>Aroideae</taxon>
        <taxon>Colocasieae</taxon>
        <taxon>Colocasia</taxon>
    </lineage>
</organism>
<keyword evidence="3" id="KW-1185">Reference proteome</keyword>
<proteinExistence type="predicted"/>
<dbReference type="Proteomes" id="UP000652761">
    <property type="component" value="Unassembled WGS sequence"/>
</dbReference>
<reference evidence="2" key="1">
    <citation type="submission" date="2017-07" db="EMBL/GenBank/DDBJ databases">
        <title>Taro Niue Genome Assembly and Annotation.</title>
        <authorList>
            <person name="Atibalentja N."/>
            <person name="Keating K."/>
            <person name="Fields C.J."/>
        </authorList>
    </citation>
    <scope>NUCLEOTIDE SEQUENCE</scope>
    <source>
        <strain evidence="2">Niue_2</strain>
        <tissue evidence="2">Leaf</tissue>
    </source>
</reference>
<evidence type="ECO:0000313" key="3">
    <source>
        <dbReference type="Proteomes" id="UP000652761"/>
    </source>
</evidence>
<dbReference type="AlphaFoldDB" id="A0A843VCZ3"/>
<protein>
    <submittedName>
        <fullName evidence="2">Uncharacterized protein</fullName>
    </submittedName>
</protein>
<dbReference type="EMBL" id="NMUH01001916">
    <property type="protein sequence ID" value="MQL96422.1"/>
    <property type="molecule type" value="Genomic_DNA"/>
</dbReference>
<gene>
    <name evidence="2" type="ORF">Taro_029098</name>
</gene>
<comment type="caution">
    <text evidence="2">The sequence shown here is derived from an EMBL/GenBank/DDBJ whole genome shotgun (WGS) entry which is preliminary data.</text>
</comment>
<accession>A0A843VCZ3</accession>
<feature type="compositionally biased region" description="Polar residues" evidence="1">
    <location>
        <begin position="1"/>
        <end position="11"/>
    </location>
</feature>
<evidence type="ECO:0000313" key="2">
    <source>
        <dbReference type="EMBL" id="MQL96422.1"/>
    </source>
</evidence>
<feature type="non-terminal residue" evidence="2">
    <location>
        <position position="1"/>
    </location>
</feature>
<name>A0A843VCZ3_COLES</name>
<feature type="region of interest" description="Disordered" evidence="1">
    <location>
        <begin position="1"/>
        <end position="31"/>
    </location>
</feature>
<evidence type="ECO:0000256" key="1">
    <source>
        <dbReference type="SAM" id="MobiDB-lite"/>
    </source>
</evidence>
<feature type="region of interest" description="Disordered" evidence="1">
    <location>
        <begin position="64"/>
        <end position="105"/>
    </location>
</feature>
<sequence length="112" mass="12249">MAMSSSAQTSCAAPAKNHRVASVGRHSDAQVNCERRSGSCQLWMEELSRPGISEPFLVRSEVSEKPSGILHTGKARHHPDSIPGGSAPIPPQYPSRHRRGTDNNGVIYYWEP</sequence>